<feature type="compositionally biased region" description="Basic and acidic residues" evidence="1">
    <location>
        <begin position="1"/>
        <end position="11"/>
    </location>
</feature>
<dbReference type="KEGG" id="gtt:GUITHDRAFT_111605"/>
<feature type="region of interest" description="Disordered" evidence="1">
    <location>
        <begin position="1"/>
        <end position="21"/>
    </location>
</feature>
<dbReference type="EnsemblProtists" id="EKX42331">
    <property type="protein sequence ID" value="EKX42331"/>
    <property type="gene ID" value="GUITHDRAFT_111605"/>
</dbReference>
<protein>
    <submittedName>
        <fullName evidence="3 4">Uncharacterized protein</fullName>
    </submittedName>
</protein>
<dbReference type="AlphaFoldDB" id="L1J1F5"/>
<evidence type="ECO:0000256" key="2">
    <source>
        <dbReference type="SAM" id="Phobius"/>
    </source>
</evidence>
<evidence type="ECO:0000256" key="1">
    <source>
        <dbReference type="SAM" id="MobiDB-lite"/>
    </source>
</evidence>
<reference evidence="4" key="3">
    <citation type="submission" date="2015-06" db="UniProtKB">
        <authorList>
            <consortium name="EnsemblProtists"/>
        </authorList>
    </citation>
    <scope>IDENTIFICATION</scope>
</reference>
<organism evidence="3">
    <name type="scientific">Guillardia theta (strain CCMP2712)</name>
    <name type="common">Cryptophyte</name>
    <dbReference type="NCBI Taxonomy" id="905079"/>
    <lineage>
        <taxon>Eukaryota</taxon>
        <taxon>Cryptophyceae</taxon>
        <taxon>Pyrenomonadales</taxon>
        <taxon>Geminigeraceae</taxon>
        <taxon>Guillardia</taxon>
    </lineage>
</organism>
<keyword evidence="2" id="KW-0812">Transmembrane</keyword>
<keyword evidence="5" id="KW-1185">Reference proteome</keyword>
<keyword evidence="2" id="KW-1133">Transmembrane helix</keyword>
<evidence type="ECO:0000313" key="5">
    <source>
        <dbReference type="Proteomes" id="UP000011087"/>
    </source>
</evidence>
<sequence length="87" mass="9838">MSSKQLEEIHRAFQGPPPRQLSRAGKMVLFTWLTLAVVFVGLYSQGYCQTPQCWIPLTIAVWFSGVMMTIFVATEGVDPEIMKKKES</sequence>
<gene>
    <name evidence="3" type="ORF">GUITHDRAFT_111605</name>
</gene>
<name>L1J1F5_GUITC</name>
<feature type="transmembrane region" description="Helical" evidence="2">
    <location>
        <begin position="54"/>
        <end position="74"/>
    </location>
</feature>
<dbReference type="PaxDb" id="55529-EKX42331"/>
<keyword evidence="2" id="KW-0472">Membrane</keyword>
<reference evidence="5" key="2">
    <citation type="submission" date="2012-11" db="EMBL/GenBank/DDBJ databases">
        <authorList>
            <person name="Kuo A."/>
            <person name="Curtis B.A."/>
            <person name="Tanifuji G."/>
            <person name="Burki F."/>
            <person name="Gruber A."/>
            <person name="Irimia M."/>
            <person name="Maruyama S."/>
            <person name="Arias M.C."/>
            <person name="Ball S.G."/>
            <person name="Gile G.H."/>
            <person name="Hirakawa Y."/>
            <person name="Hopkins J.F."/>
            <person name="Rensing S.A."/>
            <person name="Schmutz J."/>
            <person name="Symeonidi A."/>
            <person name="Elias M."/>
            <person name="Eveleigh R.J."/>
            <person name="Herman E.K."/>
            <person name="Klute M.J."/>
            <person name="Nakayama T."/>
            <person name="Obornik M."/>
            <person name="Reyes-Prieto A."/>
            <person name="Armbrust E.V."/>
            <person name="Aves S.J."/>
            <person name="Beiko R.G."/>
            <person name="Coutinho P."/>
            <person name="Dacks J.B."/>
            <person name="Durnford D.G."/>
            <person name="Fast N.M."/>
            <person name="Green B.R."/>
            <person name="Grisdale C."/>
            <person name="Hempe F."/>
            <person name="Henrissat B."/>
            <person name="Hoppner M.P."/>
            <person name="Ishida K.-I."/>
            <person name="Kim E."/>
            <person name="Koreny L."/>
            <person name="Kroth P.G."/>
            <person name="Liu Y."/>
            <person name="Malik S.-B."/>
            <person name="Maier U.G."/>
            <person name="McRose D."/>
            <person name="Mock T."/>
            <person name="Neilson J.A."/>
            <person name="Onodera N.T."/>
            <person name="Poole A.M."/>
            <person name="Pritham E.J."/>
            <person name="Richards T.A."/>
            <person name="Rocap G."/>
            <person name="Roy S.W."/>
            <person name="Sarai C."/>
            <person name="Schaack S."/>
            <person name="Shirato S."/>
            <person name="Slamovits C.H."/>
            <person name="Spencer D.F."/>
            <person name="Suzuki S."/>
            <person name="Worden A.Z."/>
            <person name="Zauner S."/>
            <person name="Barry K."/>
            <person name="Bell C."/>
            <person name="Bharti A.K."/>
            <person name="Crow J.A."/>
            <person name="Grimwood J."/>
            <person name="Kramer R."/>
            <person name="Lindquist E."/>
            <person name="Lucas S."/>
            <person name="Salamov A."/>
            <person name="McFadden G.I."/>
            <person name="Lane C.E."/>
            <person name="Keeling P.J."/>
            <person name="Gray M.W."/>
            <person name="Grigoriev I.V."/>
            <person name="Archibald J.M."/>
        </authorList>
    </citation>
    <scope>NUCLEOTIDE SEQUENCE</scope>
    <source>
        <strain evidence="5">CCMP2712</strain>
    </source>
</reference>
<accession>L1J1F5</accession>
<reference evidence="3 5" key="1">
    <citation type="journal article" date="2012" name="Nature">
        <title>Algal genomes reveal evolutionary mosaicism and the fate of nucleomorphs.</title>
        <authorList>
            <consortium name="DOE Joint Genome Institute"/>
            <person name="Curtis B.A."/>
            <person name="Tanifuji G."/>
            <person name="Burki F."/>
            <person name="Gruber A."/>
            <person name="Irimia M."/>
            <person name="Maruyama S."/>
            <person name="Arias M.C."/>
            <person name="Ball S.G."/>
            <person name="Gile G.H."/>
            <person name="Hirakawa Y."/>
            <person name="Hopkins J.F."/>
            <person name="Kuo A."/>
            <person name="Rensing S.A."/>
            <person name="Schmutz J."/>
            <person name="Symeonidi A."/>
            <person name="Elias M."/>
            <person name="Eveleigh R.J."/>
            <person name="Herman E.K."/>
            <person name="Klute M.J."/>
            <person name="Nakayama T."/>
            <person name="Obornik M."/>
            <person name="Reyes-Prieto A."/>
            <person name="Armbrust E.V."/>
            <person name="Aves S.J."/>
            <person name="Beiko R.G."/>
            <person name="Coutinho P."/>
            <person name="Dacks J.B."/>
            <person name="Durnford D.G."/>
            <person name="Fast N.M."/>
            <person name="Green B.R."/>
            <person name="Grisdale C.J."/>
            <person name="Hempel F."/>
            <person name="Henrissat B."/>
            <person name="Hoppner M.P."/>
            <person name="Ishida K."/>
            <person name="Kim E."/>
            <person name="Koreny L."/>
            <person name="Kroth P.G."/>
            <person name="Liu Y."/>
            <person name="Malik S.B."/>
            <person name="Maier U.G."/>
            <person name="McRose D."/>
            <person name="Mock T."/>
            <person name="Neilson J.A."/>
            <person name="Onodera N.T."/>
            <person name="Poole A.M."/>
            <person name="Pritham E.J."/>
            <person name="Richards T.A."/>
            <person name="Rocap G."/>
            <person name="Roy S.W."/>
            <person name="Sarai C."/>
            <person name="Schaack S."/>
            <person name="Shirato S."/>
            <person name="Slamovits C.H."/>
            <person name="Spencer D.F."/>
            <person name="Suzuki S."/>
            <person name="Worden A.Z."/>
            <person name="Zauner S."/>
            <person name="Barry K."/>
            <person name="Bell C."/>
            <person name="Bharti A.K."/>
            <person name="Crow J.A."/>
            <person name="Grimwood J."/>
            <person name="Kramer R."/>
            <person name="Lindquist E."/>
            <person name="Lucas S."/>
            <person name="Salamov A."/>
            <person name="McFadden G.I."/>
            <person name="Lane C.E."/>
            <person name="Keeling P.J."/>
            <person name="Gray M.W."/>
            <person name="Grigoriev I.V."/>
            <person name="Archibald J.M."/>
        </authorList>
    </citation>
    <scope>NUCLEOTIDE SEQUENCE</scope>
    <source>
        <strain evidence="3 5">CCMP2712</strain>
    </source>
</reference>
<proteinExistence type="predicted"/>
<evidence type="ECO:0000313" key="4">
    <source>
        <dbReference type="EnsemblProtists" id="EKX42331"/>
    </source>
</evidence>
<dbReference type="Proteomes" id="UP000011087">
    <property type="component" value="Unassembled WGS sequence"/>
</dbReference>
<dbReference type="RefSeq" id="XP_005829311.1">
    <property type="nucleotide sequence ID" value="XM_005829254.1"/>
</dbReference>
<evidence type="ECO:0000313" key="3">
    <source>
        <dbReference type="EMBL" id="EKX42331.1"/>
    </source>
</evidence>
<dbReference type="EMBL" id="JH993017">
    <property type="protein sequence ID" value="EKX42331.1"/>
    <property type="molecule type" value="Genomic_DNA"/>
</dbReference>
<feature type="transmembrane region" description="Helical" evidence="2">
    <location>
        <begin position="21"/>
        <end position="42"/>
    </location>
</feature>
<dbReference type="GeneID" id="17299078"/>
<dbReference type="HOGENOM" id="CLU_2488169_0_0_1"/>